<feature type="compositionally biased region" description="Acidic residues" evidence="2">
    <location>
        <begin position="11"/>
        <end position="83"/>
    </location>
</feature>
<dbReference type="InterPro" id="IPR011044">
    <property type="entry name" value="Quino_amine_DH_bsu"/>
</dbReference>
<dbReference type="AlphaFoldDB" id="A0AAD5DXJ5"/>
<feature type="compositionally biased region" description="Low complexity" evidence="2">
    <location>
        <begin position="400"/>
        <end position="414"/>
    </location>
</feature>
<feature type="region of interest" description="Disordered" evidence="2">
    <location>
        <begin position="390"/>
        <end position="446"/>
    </location>
</feature>
<dbReference type="Gene3D" id="2.130.10.10">
    <property type="entry name" value="YVTN repeat-like/Quinoprotein amine dehydrogenase"/>
    <property type="match status" value="1"/>
</dbReference>
<organism evidence="3 4">
    <name type="scientific">Chlorella ohadii</name>
    <dbReference type="NCBI Taxonomy" id="2649997"/>
    <lineage>
        <taxon>Eukaryota</taxon>
        <taxon>Viridiplantae</taxon>
        <taxon>Chlorophyta</taxon>
        <taxon>core chlorophytes</taxon>
        <taxon>Trebouxiophyceae</taxon>
        <taxon>Chlorellales</taxon>
        <taxon>Chlorellaceae</taxon>
        <taxon>Chlorella clade</taxon>
        <taxon>Chlorella</taxon>
    </lineage>
</organism>
<protein>
    <submittedName>
        <fullName evidence="3">Uncharacterized protein</fullName>
    </submittedName>
</protein>
<evidence type="ECO:0000256" key="1">
    <source>
        <dbReference type="SAM" id="Coils"/>
    </source>
</evidence>
<comment type="caution">
    <text evidence="3">The sequence shown here is derived from an EMBL/GenBank/DDBJ whole genome shotgun (WGS) entry which is preliminary data.</text>
</comment>
<dbReference type="EMBL" id="JADXDR010000005">
    <property type="protein sequence ID" value="KAI7846272.1"/>
    <property type="molecule type" value="Genomic_DNA"/>
</dbReference>
<keyword evidence="4" id="KW-1185">Reference proteome</keyword>
<reference evidence="3" key="1">
    <citation type="submission" date="2020-11" db="EMBL/GenBank/DDBJ databases">
        <title>Chlorella ohadii genome sequencing and assembly.</title>
        <authorList>
            <person name="Murik O."/>
            <person name="Treves H."/>
            <person name="Kedem I."/>
            <person name="Shotland Y."/>
            <person name="Kaplan A."/>
        </authorList>
    </citation>
    <scope>NUCLEOTIDE SEQUENCE</scope>
    <source>
        <strain evidence="3">1</strain>
    </source>
</reference>
<keyword evidence="1" id="KW-0175">Coiled coil</keyword>
<evidence type="ECO:0000313" key="3">
    <source>
        <dbReference type="EMBL" id="KAI7846272.1"/>
    </source>
</evidence>
<evidence type="ECO:0000256" key="2">
    <source>
        <dbReference type="SAM" id="MobiDB-lite"/>
    </source>
</evidence>
<feature type="compositionally biased region" description="Low complexity" evidence="2">
    <location>
        <begin position="425"/>
        <end position="442"/>
    </location>
</feature>
<evidence type="ECO:0000313" key="4">
    <source>
        <dbReference type="Proteomes" id="UP001205105"/>
    </source>
</evidence>
<gene>
    <name evidence="3" type="ORF">COHA_000200</name>
</gene>
<dbReference type="SUPFAM" id="SSF50969">
    <property type="entry name" value="YVTN repeat-like/Quinoprotein amine dehydrogenase"/>
    <property type="match status" value="1"/>
</dbReference>
<feature type="coiled-coil region" evidence="1">
    <location>
        <begin position="305"/>
        <end position="371"/>
    </location>
</feature>
<feature type="region of interest" description="Disordered" evidence="2">
    <location>
        <begin position="1"/>
        <end position="94"/>
    </location>
</feature>
<feature type="compositionally biased region" description="Pro residues" evidence="2">
    <location>
        <begin position="1"/>
        <end position="10"/>
    </location>
</feature>
<sequence length="504" mass="53565">MSSPAAPPPAEEGEADAIDEWVSGEEDEDVDEDEQDEFEDWLDHDMEDEEWEAMGEMEEDEDMDEEMEDMLSDSGSSDEEGAEGAEARVAAETSGRHMHTDLAAYAIPTVSHHFQSADALSVVQLSASAGGGLLAATFDSEGLAAWRLPAAGSVEKLGVASEPAMHRLGGFQAPRDIYSMALSPCGRWIATGGEGGLLCLYSLDPSAPPRRPTAGRKPQLQGLNYLFTPQQRLGFLAQAVANAPHAMQTLVASAMQGGAALQGPAAALAGFGAAQLPPQQQKLLQQVLSAVISNTLHGDFHDLAVESAQSAVQEQLRRLQEESIRLAAEAAALRRLPAAGPHERAAQEQQLAELERQLADIAERQGFAEQRLDMFARRLHSQSVRNSAAVAAEKGSLPGQPQEAAAADDQPAAACKGKEAAVVEQQAQQQQQQGQQSQQPAQEGDGVPQAALVLRGIFSLGLEPHQVQRVRRRGGYWGRAAMSAASEIGWSLQPALTSPPTCGA</sequence>
<proteinExistence type="predicted"/>
<accession>A0AAD5DXJ5</accession>
<dbReference type="Proteomes" id="UP001205105">
    <property type="component" value="Unassembled WGS sequence"/>
</dbReference>
<dbReference type="InterPro" id="IPR015943">
    <property type="entry name" value="WD40/YVTN_repeat-like_dom_sf"/>
</dbReference>
<name>A0AAD5DXJ5_9CHLO</name>